<organism evidence="1 2">
    <name type="scientific">Racocetra persica</name>
    <dbReference type="NCBI Taxonomy" id="160502"/>
    <lineage>
        <taxon>Eukaryota</taxon>
        <taxon>Fungi</taxon>
        <taxon>Fungi incertae sedis</taxon>
        <taxon>Mucoromycota</taxon>
        <taxon>Glomeromycotina</taxon>
        <taxon>Glomeromycetes</taxon>
        <taxon>Diversisporales</taxon>
        <taxon>Gigasporaceae</taxon>
        <taxon>Racocetra</taxon>
    </lineage>
</organism>
<dbReference type="Proteomes" id="UP000789920">
    <property type="component" value="Unassembled WGS sequence"/>
</dbReference>
<sequence length="47" mass="5610">DYIYILKEVISQGFTASKYFKKLEYQFSQKNQAEEDLRKTLNELASM</sequence>
<evidence type="ECO:0000313" key="2">
    <source>
        <dbReference type="Proteomes" id="UP000789920"/>
    </source>
</evidence>
<protein>
    <submittedName>
        <fullName evidence="1">32243_t:CDS:1</fullName>
    </submittedName>
</protein>
<feature type="non-terminal residue" evidence="1">
    <location>
        <position position="1"/>
    </location>
</feature>
<evidence type="ECO:0000313" key="1">
    <source>
        <dbReference type="EMBL" id="CAG8848103.1"/>
    </source>
</evidence>
<dbReference type="EMBL" id="CAJVQC010159243">
    <property type="protein sequence ID" value="CAG8848103.1"/>
    <property type="molecule type" value="Genomic_DNA"/>
</dbReference>
<keyword evidence="2" id="KW-1185">Reference proteome</keyword>
<gene>
    <name evidence="1" type="ORF">RPERSI_LOCUS34953</name>
</gene>
<accession>A0ACA9SUL3</accession>
<feature type="non-terminal residue" evidence="1">
    <location>
        <position position="47"/>
    </location>
</feature>
<name>A0ACA9SUL3_9GLOM</name>
<comment type="caution">
    <text evidence="1">The sequence shown here is derived from an EMBL/GenBank/DDBJ whole genome shotgun (WGS) entry which is preliminary data.</text>
</comment>
<reference evidence="1" key="1">
    <citation type="submission" date="2021-06" db="EMBL/GenBank/DDBJ databases">
        <authorList>
            <person name="Kallberg Y."/>
            <person name="Tangrot J."/>
            <person name="Rosling A."/>
        </authorList>
    </citation>
    <scope>NUCLEOTIDE SEQUENCE</scope>
    <source>
        <strain evidence="1">MA461A</strain>
    </source>
</reference>
<proteinExistence type="predicted"/>